<evidence type="ECO:0000256" key="1">
    <source>
        <dbReference type="SAM" id="SignalP"/>
    </source>
</evidence>
<name>A0A160PDJ5_9HYPH</name>
<evidence type="ECO:0000313" key="2">
    <source>
        <dbReference type="EMBL" id="BAU90556.1"/>
    </source>
</evidence>
<sequence length="108" mass="11632">MRRVLLASLSALPLLAAGPVRAEESPEGARHAAWQACLDEAFSDQVRTTSRSFAATKAVTTCRDREEAYLGALAGSPLLDGDDVARIRPALVARARDRLMGERRLSAL</sequence>
<protein>
    <submittedName>
        <fullName evidence="2">Uncharacterized protein</fullName>
    </submittedName>
</protein>
<keyword evidence="1" id="KW-0732">Signal</keyword>
<gene>
    <name evidence="2" type="ORF">MPPM_1951</name>
</gene>
<dbReference type="AlphaFoldDB" id="A0A160PDJ5"/>
<organism evidence="2 3">
    <name type="scientific">Methylorubrum populi</name>
    <dbReference type="NCBI Taxonomy" id="223967"/>
    <lineage>
        <taxon>Bacteria</taxon>
        <taxon>Pseudomonadati</taxon>
        <taxon>Pseudomonadota</taxon>
        <taxon>Alphaproteobacteria</taxon>
        <taxon>Hyphomicrobiales</taxon>
        <taxon>Methylobacteriaceae</taxon>
        <taxon>Methylorubrum</taxon>
    </lineage>
</organism>
<evidence type="ECO:0000313" key="3">
    <source>
        <dbReference type="Proteomes" id="UP000218288"/>
    </source>
</evidence>
<feature type="chain" id="PRO_5007819421" evidence="1">
    <location>
        <begin position="23"/>
        <end position="108"/>
    </location>
</feature>
<proteinExistence type="predicted"/>
<dbReference type="RefSeq" id="WP_096484875.1">
    <property type="nucleotide sequence ID" value="NZ_AP014809.1"/>
</dbReference>
<dbReference type="Proteomes" id="UP000218288">
    <property type="component" value="Chromosome"/>
</dbReference>
<dbReference type="OrthoDB" id="7999158at2"/>
<reference evidence="2 3" key="1">
    <citation type="journal article" date="2016" name="Genome Announc.">
        <title>Complete Genome Sequence of Methylobacterium populi P-1M, Isolated from Pink-Pigmented Household Biofilm.</title>
        <authorList>
            <person name="Morohoshi T."/>
            <person name="Ikeda T."/>
        </authorList>
    </citation>
    <scope>NUCLEOTIDE SEQUENCE [LARGE SCALE GENOMIC DNA]</scope>
    <source>
        <strain evidence="2 3">P-1M</strain>
    </source>
</reference>
<accession>A0A160PDJ5</accession>
<feature type="signal peptide" evidence="1">
    <location>
        <begin position="1"/>
        <end position="22"/>
    </location>
</feature>
<dbReference type="EMBL" id="AP014809">
    <property type="protein sequence ID" value="BAU90556.1"/>
    <property type="molecule type" value="Genomic_DNA"/>
</dbReference>